<evidence type="ECO:0000313" key="2">
    <source>
        <dbReference type="Proteomes" id="UP000238442"/>
    </source>
</evidence>
<reference evidence="1 2" key="1">
    <citation type="submission" date="2018-02" db="EMBL/GenBank/DDBJ databases">
        <title>Genomic analysis of the strain RR4-38 isolated from a seawater recirculating aquaculture system.</title>
        <authorList>
            <person name="Kim Y.-S."/>
            <person name="Jang Y.H."/>
            <person name="Kim K.-H."/>
        </authorList>
    </citation>
    <scope>NUCLEOTIDE SEQUENCE [LARGE SCALE GENOMIC DNA]</scope>
    <source>
        <strain evidence="1 2">RR4-38</strain>
    </source>
</reference>
<dbReference type="OrthoDB" id="9793307at2"/>
<accession>A0A2S0HV06</accession>
<dbReference type="KEGG" id="aue:C5O00_04420"/>
<dbReference type="EMBL" id="CP027062">
    <property type="protein sequence ID" value="AVI50448.1"/>
    <property type="molecule type" value="Genomic_DNA"/>
</dbReference>
<sequence>MSSKPLNRKSLKLLFGDGTRPNEKNFGSLIDSMLNKADDGISKNFNDGLTLAPMGAESDRVISFKEKIKDSNALWSIDLIDTKTANGLLIGEPEAINNKRTSLFLQKGGNIGIGTQSPQTRLDVAGVFGSHSRVGTYVLGSVPADGKWHDIPTPETLDGYNAFEILAQVGKAKSGKHALLHATALSTFGRSRHRIRRTQAYFGWWWNRIAIRWTGDTNNYKLQLKTRTNYGADIKIKFHVTKLWDTEIMNLFTEKD</sequence>
<keyword evidence="2" id="KW-1185">Reference proteome</keyword>
<dbReference type="RefSeq" id="WP_105215290.1">
    <property type="nucleotide sequence ID" value="NZ_CP027062.1"/>
</dbReference>
<organism evidence="1 2">
    <name type="scientific">Pukyongia salina</name>
    <dbReference type="NCBI Taxonomy" id="2094025"/>
    <lineage>
        <taxon>Bacteria</taxon>
        <taxon>Pseudomonadati</taxon>
        <taxon>Bacteroidota</taxon>
        <taxon>Flavobacteriia</taxon>
        <taxon>Flavobacteriales</taxon>
        <taxon>Flavobacteriaceae</taxon>
        <taxon>Pukyongia</taxon>
    </lineage>
</organism>
<proteinExistence type="predicted"/>
<dbReference type="AlphaFoldDB" id="A0A2S0HV06"/>
<dbReference type="Proteomes" id="UP000238442">
    <property type="component" value="Chromosome"/>
</dbReference>
<evidence type="ECO:0000313" key="1">
    <source>
        <dbReference type="EMBL" id="AVI50448.1"/>
    </source>
</evidence>
<protein>
    <submittedName>
        <fullName evidence="1">Uncharacterized protein</fullName>
    </submittedName>
</protein>
<gene>
    <name evidence="1" type="ORF">C5O00_04420</name>
</gene>
<name>A0A2S0HV06_9FLAO</name>